<dbReference type="PROSITE" id="PS51257">
    <property type="entry name" value="PROKAR_LIPOPROTEIN"/>
    <property type="match status" value="1"/>
</dbReference>
<name>A0A2S7UCJ4_9FLAO</name>
<evidence type="ECO:0000313" key="1">
    <source>
        <dbReference type="EMBL" id="PQJ32668.1"/>
    </source>
</evidence>
<gene>
    <name evidence="1" type="ORF">BST92_12335</name>
</gene>
<keyword evidence="2" id="KW-1185">Reference proteome</keyword>
<dbReference type="RefSeq" id="WP_105071736.1">
    <property type="nucleotide sequence ID" value="NZ_MTPW01000001.1"/>
</dbReference>
<evidence type="ECO:0000313" key="2">
    <source>
        <dbReference type="Proteomes" id="UP000239747"/>
    </source>
</evidence>
<dbReference type="Proteomes" id="UP000239747">
    <property type="component" value="Unassembled WGS sequence"/>
</dbReference>
<proteinExistence type="predicted"/>
<comment type="caution">
    <text evidence="1">The sequence shown here is derived from an EMBL/GenBank/DDBJ whole genome shotgun (WGS) entry which is preliminary data.</text>
</comment>
<accession>A0A2S7UCJ4</accession>
<protein>
    <submittedName>
        <fullName evidence="1">Uncharacterized protein</fullName>
    </submittedName>
</protein>
<dbReference type="EMBL" id="MTPW01000001">
    <property type="protein sequence ID" value="PQJ32668.1"/>
    <property type="molecule type" value="Genomic_DNA"/>
</dbReference>
<reference evidence="1 2" key="1">
    <citation type="submission" date="2017-01" db="EMBL/GenBank/DDBJ databases">
        <title>Trade-off between light-utilization and light-protection in marine flavobacteria.</title>
        <authorList>
            <person name="Kumagai Y."/>
            <person name="Yoshizawa S."/>
            <person name="Kogure K."/>
            <person name="Iwasaki W."/>
        </authorList>
    </citation>
    <scope>NUCLEOTIDE SEQUENCE [LARGE SCALE GENOMIC DNA]</scope>
    <source>
        <strain evidence="1 2">KCTC 32109</strain>
    </source>
</reference>
<dbReference type="AlphaFoldDB" id="A0A2S7UCJ4"/>
<dbReference type="OrthoDB" id="830908at2"/>
<sequence>MIHSTIRLVSLIILCLLIYSCSDSNYKQETQNYVLEYNTGQKYCEGNFIIYSNNEKTFRKRDGIWKFYELNGEPMRIEEYNLDDLISYKEFNENGKVGMSQIWTSTSHNYSKYYYNGNLKYEEITTLISEDEYAENYEGQTLHYETEIEHITIKEYHLNGQLKLIDKRHDGYSEEKIKFMTIKETLF</sequence>
<organism evidence="1 2">
    <name type="scientific">Nonlabens arenilitoris</name>
    <dbReference type="NCBI Taxonomy" id="1217969"/>
    <lineage>
        <taxon>Bacteria</taxon>
        <taxon>Pseudomonadati</taxon>
        <taxon>Bacteroidota</taxon>
        <taxon>Flavobacteriia</taxon>
        <taxon>Flavobacteriales</taxon>
        <taxon>Flavobacteriaceae</taxon>
        <taxon>Nonlabens</taxon>
    </lineage>
</organism>